<evidence type="ECO:0000313" key="2">
    <source>
        <dbReference type="Proteomes" id="UP000242450"/>
    </source>
</evidence>
<dbReference type="EMBL" id="MKHE01000013">
    <property type="protein sequence ID" value="OWK08820.1"/>
    <property type="molecule type" value="Genomic_DNA"/>
</dbReference>
<accession>A0A212CS31</accession>
<organism evidence="1 2">
    <name type="scientific">Cervus elaphus hippelaphus</name>
    <name type="common">European red deer</name>
    <dbReference type="NCBI Taxonomy" id="46360"/>
    <lineage>
        <taxon>Eukaryota</taxon>
        <taxon>Metazoa</taxon>
        <taxon>Chordata</taxon>
        <taxon>Craniata</taxon>
        <taxon>Vertebrata</taxon>
        <taxon>Euteleostomi</taxon>
        <taxon>Mammalia</taxon>
        <taxon>Eutheria</taxon>
        <taxon>Laurasiatheria</taxon>
        <taxon>Artiodactyla</taxon>
        <taxon>Ruminantia</taxon>
        <taxon>Pecora</taxon>
        <taxon>Cervidae</taxon>
        <taxon>Cervinae</taxon>
        <taxon>Cervus</taxon>
    </lineage>
</organism>
<evidence type="ECO:0000313" key="1">
    <source>
        <dbReference type="EMBL" id="OWK08820.1"/>
    </source>
</evidence>
<keyword evidence="2" id="KW-1185">Reference proteome</keyword>
<sequence length="69" mass="7918">MKRSSWSTLTVSQAKEAYRKSSLHLDKPPGPPELKPPLRPCHYLQLQNHAGEHWLLFFILLDFGAVHVV</sequence>
<protein>
    <submittedName>
        <fullName evidence="1">Uncharacterized protein</fullName>
    </submittedName>
</protein>
<name>A0A212CS31_CEREH</name>
<reference evidence="1 2" key="1">
    <citation type="journal article" date="2018" name="Mol. Genet. Genomics">
        <title>The red deer Cervus elaphus genome CerEla1.0: sequencing, annotating, genes, and chromosomes.</title>
        <authorList>
            <person name="Bana N.A."/>
            <person name="Nyiri A."/>
            <person name="Nagy J."/>
            <person name="Frank K."/>
            <person name="Nagy T."/>
            <person name="Steger V."/>
            <person name="Schiller M."/>
            <person name="Lakatos P."/>
            <person name="Sugar L."/>
            <person name="Horn P."/>
            <person name="Barta E."/>
            <person name="Orosz L."/>
        </authorList>
    </citation>
    <scope>NUCLEOTIDE SEQUENCE [LARGE SCALE GENOMIC DNA]</scope>
    <source>
        <strain evidence="1">Hungarian</strain>
    </source>
</reference>
<comment type="caution">
    <text evidence="1">The sequence shown here is derived from an EMBL/GenBank/DDBJ whole genome shotgun (WGS) entry which is preliminary data.</text>
</comment>
<gene>
    <name evidence="1" type="ORF">Celaphus_00015511</name>
</gene>
<dbReference type="Proteomes" id="UP000242450">
    <property type="component" value="Chromosome 13"/>
</dbReference>
<proteinExistence type="predicted"/>
<dbReference type="AlphaFoldDB" id="A0A212CS31"/>